<dbReference type="OrthoDB" id="5392716at2759"/>
<organism evidence="2 3">
    <name type="scientific">Mycena indigotica</name>
    <dbReference type="NCBI Taxonomy" id="2126181"/>
    <lineage>
        <taxon>Eukaryota</taxon>
        <taxon>Fungi</taxon>
        <taxon>Dikarya</taxon>
        <taxon>Basidiomycota</taxon>
        <taxon>Agaricomycotina</taxon>
        <taxon>Agaricomycetes</taxon>
        <taxon>Agaricomycetidae</taxon>
        <taxon>Agaricales</taxon>
        <taxon>Marasmiineae</taxon>
        <taxon>Mycenaceae</taxon>
        <taxon>Mycena</taxon>
    </lineage>
</organism>
<feature type="domain" description="Integrase core" evidence="1">
    <location>
        <begin position="133"/>
        <end position="311"/>
    </location>
</feature>
<dbReference type="PANTHER" id="PTHR46177:SF1">
    <property type="entry name" value="INTEGRASE CATALYTIC DOMAIN-CONTAINING PROTEIN"/>
    <property type="match status" value="1"/>
</dbReference>
<reference evidence="2" key="1">
    <citation type="submission" date="2020-05" db="EMBL/GenBank/DDBJ databases">
        <title>Mycena genomes resolve the evolution of fungal bioluminescence.</title>
        <authorList>
            <person name="Tsai I.J."/>
        </authorList>
    </citation>
    <scope>NUCLEOTIDE SEQUENCE</scope>
    <source>
        <strain evidence="2">171206Taipei</strain>
    </source>
</reference>
<dbReference type="PANTHER" id="PTHR46177">
    <property type="entry name" value="INTEGRASE CATALYTIC DOMAIN-CONTAINING PROTEIN"/>
    <property type="match status" value="1"/>
</dbReference>
<keyword evidence="3" id="KW-1185">Reference proteome</keyword>
<dbReference type="InterPro" id="IPR058913">
    <property type="entry name" value="Integrase_dom_put"/>
</dbReference>
<dbReference type="RefSeq" id="XP_037215536.1">
    <property type="nucleotide sequence ID" value="XM_037367704.1"/>
</dbReference>
<dbReference type="Proteomes" id="UP000636479">
    <property type="component" value="Unassembled WGS sequence"/>
</dbReference>
<name>A0A8H6VX47_9AGAR</name>
<sequence length="401" mass="45545">MTVDDHPELPQHIQKCIDENVKQADIPAELLREHNIKIGLRSVERIIDRFQLKTTRHSGLSELQKTTAVLTVTEEDPLGRWGARKVKEKLAMQGIHMSRPAITTVRKAADPDANDKRRPDARTVHKSGIFCSGPNEEWCMDGHEKILDCMGIGIYGTIDKYGRYELQLNAMRSVRRADIPPALYLRLVKEKGGIPIQTTTDMGSETGILAALQTTLRQAAFEALPLDQLPAHRSVKSVYNITRERNWRPLWEKDLANIKFQYESGKIGAGYHPQDPVHQEIAVFVWGMAVQRRLDEYKRENALHRVRKQKNVLLPTGGRHKDFYEHPERWGGKDQLIPVDMAIVNKLIEEHTPPDLYQFTSNAAMEALCQALYSAVQQPEVSSRNAWAVFTAMVNALPQVV</sequence>
<dbReference type="Pfam" id="PF24764">
    <property type="entry name" value="rva_4"/>
    <property type="match status" value="1"/>
</dbReference>
<dbReference type="AlphaFoldDB" id="A0A8H6VX47"/>
<dbReference type="GeneID" id="59350220"/>
<gene>
    <name evidence="2" type="ORF">MIND_01114100</name>
</gene>
<protein>
    <recommendedName>
        <fullName evidence="1">Integrase core domain-containing protein</fullName>
    </recommendedName>
</protein>
<evidence type="ECO:0000313" key="3">
    <source>
        <dbReference type="Proteomes" id="UP000636479"/>
    </source>
</evidence>
<evidence type="ECO:0000259" key="1">
    <source>
        <dbReference type="Pfam" id="PF24764"/>
    </source>
</evidence>
<proteinExistence type="predicted"/>
<dbReference type="EMBL" id="JACAZF010000010">
    <property type="protein sequence ID" value="KAF7293373.1"/>
    <property type="molecule type" value="Genomic_DNA"/>
</dbReference>
<evidence type="ECO:0000313" key="2">
    <source>
        <dbReference type="EMBL" id="KAF7293373.1"/>
    </source>
</evidence>
<accession>A0A8H6VX47</accession>
<comment type="caution">
    <text evidence="2">The sequence shown here is derived from an EMBL/GenBank/DDBJ whole genome shotgun (WGS) entry which is preliminary data.</text>
</comment>